<keyword evidence="2 5" id="KW-0547">Nucleotide-binding</keyword>
<dbReference type="InterPro" id="IPR011990">
    <property type="entry name" value="TPR-like_helical_dom_sf"/>
</dbReference>
<dbReference type="InterPro" id="IPR017441">
    <property type="entry name" value="Protein_kinase_ATP_BS"/>
</dbReference>
<dbReference type="SUPFAM" id="SSF56112">
    <property type="entry name" value="Protein kinase-like (PK-like)"/>
    <property type="match status" value="1"/>
</dbReference>
<dbReference type="Gene3D" id="1.25.40.10">
    <property type="entry name" value="Tetratricopeptide repeat domain"/>
    <property type="match status" value="2"/>
</dbReference>
<dbReference type="PROSITE" id="PS50011">
    <property type="entry name" value="PROTEIN_KINASE_DOM"/>
    <property type="match status" value="1"/>
</dbReference>
<dbReference type="InterPro" id="IPR008271">
    <property type="entry name" value="Ser/Thr_kinase_AS"/>
</dbReference>
<reference evidence="9 10" key="1">
    <citation type="submission" date="2019-01" db="EMBL/GenBank/DDBJ databases">
        <title>Pseudolysobacter antarctica gen. nov., sp. nov., isolated from Fildes Peninsula, Antarctica.</title>
        <authorList>
            <person name="Wei Z."/>
            <person name="Peng F."/>
        </authorList>
    </citation>
    <scope>NUCLEOTIDE SEQUENCE [LARGE SCALE GENOMIC DNA]</scope>
    <source>
        <strain evidence="9 10">AQ6-296</strain>
    </source>
</reference>
<evidence type="ECO:0000259" key="8">
    <source>
        <dbReference type="PROSITE" id="PS50011"/>
    </source>
</evidence>
<dbReference type="PANTHER" id="PTHR43289:SF34">
    <property type="entry name" value="SERINE_THREONINE-PROTEIN KINASE YBDM-RELATED"/>
    <property type="match status" value="1"/>
</dbReference>
<protein>
    <submittedName>
        <fullName evidence="9">Serine/threonine-protein kinase</fullName>
    </submittedName>
</protein>
<dbReference type="SMART" id="SM00220">
    <property type="entry name" value="S_TKc"/>
    <property type="match status" value="1"/>
</dbReference>
<dbReference type="Gene3D" id="3.30.200.20">
    <property type="entry name" value="Phosphorylase Kinase, domain 1"/>
    <property type="match status" value="1"/>
</dbReference>
<accession>A0A411HGC2</accession>
<evidence type="ECO:0000256" key="4">
    <source>
        <dbReference type="ARBA" id="ARBA00022840"/>
    </source>
</evidence>
<evidence type="ECO:0000256" key="2">
    <source>
        <dbReference type="ARBA" id="ARBA00022741"/>
    </source>
</evidence>
<evidence type="ECO:0000313" key="9">
    <source>
        <dbReference type="EMBL" id="QBB69545.1"/>
    </source>
</evidence>
<dbReference type="PROSITE" id="PS00107">
    <property type="entry name" value="PROTEIN_KINASE_ATP"/>
    <property type="match status" value="1"/>
</dbReference>
<feature type="compositionally biased region" description="Basic and acidic residues" evidence="6">
    <location>
        <begin position="996"/>
        <end position="1010"/>
    </location>
</feature>
<dbReference type="GO" id="GO:0004674">
    <property type="term" value="F:protein serine/threonine kinase activity"/>
    <property type="evidence" value="ECO:0007669"/>
    <property type="project" value="TreeGrafter"/>
</dbReference>
<proteinExistence type="predicted"/>
<dbReference type="SMART" id="SM00028">
    <property type="entry name" value="TPR"/>
    <property type="match status" value="8"/>
</dbReference>
<dbReference type="PROSITE" id="PS00108">
    <property type="entry name" value="PROTEIN_KINASE_ST"/>
    <property type="match status" value="1"/>
</dbReference>
<dbReference type="EMBL" id="CP035704">
    <property type="protein sequence ID" value="QBB69545.1"/>
    <property type="molecule type" value="Genomic_DNA"/>
</dbReference>
<organism evidence="9 10">
    <name type="scientific">Pseudolysobacter antarcticus</name>
    <dbReference type="NCBI Taxonomy" id="2511995"/>
    <lineage>
        <taxon>Bacteria</taxon>
        <taxon>Pseudomonadati</taxon>
        <taxon>Pseudomonadota</taxon>
        <taxon>Gammaproteobacteria</taxon>
        <taxon>Lysobacterales</taxon>
        <taxon>Rhodanobacteraceae</taxon>
        <taxon>Pseudolysobacter</taxon>
    </lineage>
</organism>
<dbReference type="InterPro" id="IPR000719">
    <property type="entry name" value="Prot_kinase_dom"/>
</dbReference>
<evidence type="ECO:0000313" key="10">
    <source>
        <dbReference type="Proteomes" id="UP000291562"/>
    </source>
</evidence>
<keyword evidence="10" id="KW-1185">Reference proteome</keyword>
<dbReference type="Gene3D" id="1.10.510.10">
    <property type="entry name" value="Transferase(Phosphotransferase) domain 1"/>
    <property type="match status" value="1"/>
</dbReference>
<sequence length="1019" mass="111980">MAFFRRPELQGNWRCAGSARTHRAARLDTCACLAAGIDAGSTGRLSVDEQWQRVRILFHEALEQPEAERDVWLQRECAHDPPLLSRLRELLDMPLATSSVLADRATALLGRLLPEATEAESAIGDRVGVYRLLRLLGVGGMGRVYLAERADGEFRHQVALKFLRSEFSTPELRQRFLRERETLARLTHPNIAQLHDGGVGADGTPYFTLEFIAGEPITRWCDEHAIDVRGRIRLIVKVCEAVDYAHRNLVVHRDLKPSNILVTNAGEPKLLDFGIAKLLEQDAAADALTGTQNRLMTPEFAAPEQVLGEPITTATDVYALGVLIYFLLCGHMPYRRVAAGSSGLIKAILEENPEPLSRAIERTSPAEPASGNDQDAPPQFGTDASAQAIAAARGVSPQALKRVLRGDIERIIQRALSKTPDTRYPTASALAEDLRAWLDGRAISGGSRRYRLRKFVRRYWLPLAAAATILLVLVGSGAVVVWQARQTEHEARTTLAVKDFLFGLFTAVDPREAKGREVSAHELLDRGAERIGRNRNLDQMQKAEIGATLGRIYYQLGLYDQADKLQADAIKVLATNDAQTSLFAQAQVERADTLAGLGDLKSAATLADDARTRVDALPNASIVDLARVLRTQARIASDQRDFAALKRYADAVLALVRNAEVDPRLLYDALLDAGAASWGLSKPEEAESYFREALAVASRDAGPDDLDVANARANLGMALQGQSRFAEARQMKQQALTTDEKMLGPDHPVTLSVRRDLGLAYFHLGLYPQARAALEQTLAAQRRKLGDEHPTLAGTEINLGLVLIDSGDLVEADRILTEALDIFQKKYGRDYQGTQIVLGNLGLMHMLQGNLERAENELAEVMDKENKPGLAAHDGFITFYRLGEVKRRRGDTKAAIELESDALAAAQKIHGENSRYTAMAHHLLALALRDQGDTAGAERELHAALASYAGYIPQAEHPLAATSRYELGLLLIQRDADRPEGIRLLTEATALREKFLGPDEPRTKQARDALSKAQNLKKH</sequence>
<name>A0A411HGC2_9GAMM</name>
<keyword evidence="4 5" id="KW-0067">ATP-binding</keyword>
<evidence type="ECO:0000256" key="5">
    <source>
        <dbReference type="PROSITE-ProRule" id="PRU10141"/>
    </source>
</evidence>
<feature type="transmembrane region" description="Helical" evidence="7">
    <location>
        <begin position="317"/>
        <end position="334"/>
    </location>
</feature>
<dbReference type="InterPro" id="IPR019734">
    <property type="entry name" value="TPR_rpt"/>
</dbReference>
<dbReference type="Pfam" id="PF13424">
    <property type="entry name" value="TPR_12"/>
    <property type="match status" value="3"/>
</dbReference>
<keyword evidence="7" id="KW-0812">Transmembrane</keyword>
<evidence type="ECO:0000256" key="7">
    <source>
        <dbReference type="SAM" id="Phobius"/>
    </source>
</evidence>
<dbReference type="SUPFAM" id="SSF48452">
    <property type="entry name" value="TPR-like"/>
    <property type="match status" value="2"/>
</dbReference>
<evidence type="ECO:0000256" key="6">
    <source>
        <dbReference type="SAM" id="MobiDB-lite"/>
    </source>
</evidence>
<dbReference type="Pfam" id="PF13374">
    <property type="entry name" value="TPR_10"/>
    <property type="match status" value="1"/>
</dbReference>
<dbReference type="InterPro" id="IPR011009">
    <property type="entry name" value="Kinase-like_dom_sf"/>
</dbReference>
<dbReference type="CDD" id="cd14014">
    <property type="entry name" value="STKc_PknB_like"/>
    <property type="match status" value="1"/>
</dbReference>
<evidence type="ECO:0000256" key="1">
    <source>
        <dbReference type="ARBA" id="ARBA00022679"/>
    </source>
</evidence>
<dbReference type="Pfam" id="PF00069">
    <property type="entry name" value="Pkinase"/>
    <property type="match status" value="1"/>
</dbReference>
<feature type="binding site" evidence="5">
    <location>
        <position position="161"/>
    </location>
    <ligand>
        <name>ATP</name>
        <dbReference type="ChEBI" id="CHEBI:30616"/>
    </ligand>
</feature>
<keyword evidence="3 9" id="KW-0418">Kinase</keyword>
<dbReference type="PANTHER" id="PTHR43289">
    <property type="entry name" value="MITOGEN-ACTIVATED PROTEIN KINASE KINASE KINASE 20-RELATED"/>
    <property type="match status" value="1"/>
</dbReference>
<dbReference type="GO" id="GO:0005524">
    <property type="term" value="F:ATP binding"/>
    <property type="evidence" value="ECO:0007669"/>
    <property type="project" value="UniProtKB-UniRule"/>
</dbReference>
<dbReference type="Proteomes" id="UP000291562">
    <property type="component" value="Chromosome"/>
</dbReference>
<dbReference type="AlphaFoldDB" id="A0A411HGC2"/>
<keyword evidence="7" id="KW-1133">Transmembrane helix</keyword>
<keyword evidence="1" id="KW-0808">Transferase</keyword>
<dbReference type="KEGG" id="xbc:ELE36_03645"/>
<dbReference type="OrthoDB" id="9801841at2"/>
<feature type="transmembrane region" description="Helical" evidence="7">
    <location>
        <begin position="459"/>
        <end position="482"/>
    </location>
</feature>
<feature type="domain" description="Protein kinase" evidence="8">
    <location>
        <begin position="130"/>
        <end position="438"/>
    </location>
</feature>
<gene>
    <name evidence="9" type="ORF">ELE36_03645</name>
</gene>
<evidence type="ECO:0000256" key="3">
    <source>
        <dbReference type="ARBA" id="ARBA00022777"/>
    </source>
</evidence>
<feature type="region of interest" description="Disordered" evidence="6">
    <location>
        <begin position="996"/>
        <end position="1019"/>
    </location>
</feature>
<feature type="region of interest" description="Disordered" evidence="6">
    <location>
        <begin position="362"/>
        <end position="381"/>
    </location>
</feature>
<keyword evidence="7" id="KW-0472">Membrane</keyword>